<reference evidence="1 2" key="1">
    <citation type="journal article" date="2016" name="Biochim. Biophys. Acta">
        <title>Characterization of red-shifted phycobilisomes isolated from the chlorophyll f-containing cyanobacterium Halomicronema hongdechloris.</title>
        <authorList>
            <person name="Li Y."/>
            <person name="Lin Y."/>
            <person name="Garvey C.J."/>
            <person name="Birch D."/>
            <person name="Corkery R.W."/>
            <person name="Loughlin P.C."/>
            <person name="Scheer H."/>
            <person name="Willows R.D."/>
            <person name="Chen M."/>
        </authorList>
    </citation>
    <scope>NUCLEOTIDE SEQUENCE [LARGE SCALE GENOMIC DNA]</scope>
    <source>
        <strain evidence="1 2">C2206</strain>
    </source>
</reference>
<evidence type="ECO:0008006" key="3">
    <source>
        <dbReference type="Google" id="ProtNLM"/>
    </source>
</evidence>
<dbReference type="KEGG" id="hhg:XM38_024720"/>
<dbReference type="EMBL" id="CP021983">
    <property type="protein sequence ID" value="ASC71520.1"/>
    <property type="molecule type" value="Genomic_DNA"/>
</dbReference>
<name>A0A1Z3HMI0_9CYAN</name>
<dbReference type="PANTHER" id="PTHR39189">
    <property type="entry name" value="UPF0173 METAL-DEPENDENT HYDROLASE YTKL"/>
    <property type="match status" value="1"/>
</dbReference>
<dbReference type="Gene3D" id="3.60.15.10">
    <property type="entry name" value="Ribonuclease Z/Hydroxyacylglutathione hydrolase-like"/>
    <property type="match status" value="1"/>
</dbReference>
<dbReference type="OrthoDB" id="9789133at2"/>
<organism evidence="1 2">
    <name type="scientific">Halomicronema hongdechloris C2206</name>
    <dbReference type="NCBI Taxonomy" id="1641165"/>
    <lineage>
        <taxon>Bacteria</taxon>
        <taxon>Bacillati</taxon>
        <taxon>Cyanobacteriota</taxon>
        <taxon>Cyanophyceae</taxon>
        <taxon>Nodosilineales</taxon>
        <taxon>Nodosilineaceae</taxon>
        <taxon>Halomicronema</taxon>
    </lineage>
</organism>
<accession>A0A1Z3HMI0</accession>
<dbReference type="RefSeq" id="WP_088429937.1">
    <property type="nucleotide sequence ID" value="NZ_CP021983.2"/>
</dbReference>
<dbReference type="SUPFAM" id="SSF56281">
    <property type="entry name" value="Metallo-hydrolase/oxidoreductase"/>
    <property type="match status" value="1"/>
</dbReference>
<evidence type="ECO:0000313" key="1">
    <source>
        <dbReference type="EMBL" id="ASC71520.1"/>
    </source>
</evidence>
<dbReference type="AlphaFoldDB" id="A0A1Z3HMI0"/>
<protein>
    <recommendedName>
        <fullName evidence="3">Zn-dependent hydrolase</fullName>
    </recommendedName>
</protein>
<dbReference type="InterPro" id="IPR036866">
    <property type="entry name" value="RibonucZ/Hydroxyglut_hydro"/>
</dbReference>
<evidence type="ECO:0000313" key="2">
    <source>
        <dbReference type="Proteomes" id="UP000191901"/>
    </source>
</evidence>
<gene>
    <name evidence="1" type="ORF">XM38_024720</name>
</gene>
<dbReference type="Pfam" id="PF13483">
    <property type="entry name" value="Lactamase_B_3"/>
    <property type="match status" value="1"/>
</dbReference>
<sequence length="263" mass="28367">MKRRHLVRYAGAGFLATLGLGGMSQWRPTPAQSSGVTVRWLGHTSFLFSGGGRRILANPFRSNWPNEPIGCTAGYRSPAVASDLVLISSRLFDEGYLNELPGDPQILSDPGVYEYPNLRVQGIGIPHDREGGRRFGTNVIWRWNQGGINLVHMGGAAAPLQVEQQILLGRPDVLFVPVGGGPKAYTAEEAAQAVQTLNPKLVVPTHYRTQAADPETCDIEGLDGFLALMEGTPVSRAGETMTLQPASLPSSGRRIQVMSYAFG</sequence>
<dbReference type="PANTHER" id="PTHR39189:SF1">
    <property type="entry name" value="UPF0173 METAL-DEPENDENT HYDROLASE YTKL"/>
    <property type="match status" value="1"/>
</dbReference>
<proteinExistence type="predicted"/>
<keyword evidence="2" id="KW-1185">Reference proteome</keyword>
<dbReference type="Proteomes" id="UP000191901">
    <property type="component" value="Chromosome"/>
</dbReference>